<dbReference type="Proteomes" id="UP000177088">
    <property type="component" value="Unassembled WGS sequence"/>
</dbReference>
<dbReference type="PANTHER" id="PTHR43019:SF23">
    <property type="entry name" value="PROTEASE DO-LIKE 5, CHLOROPLASTIC"/>
    <property type="match status" value="1"/>
</dbReference>
<dbReference type="PANTHER" id="PTHR43019">
    <property type="entry name" value="SERINE ENDOPROTEASE DEGS"/>
    <property type="match status" value="1"/>
</dbReference>
<dbReference type="Pfam" id="PF13365">
    <property type="entry name" value="Trypsin_2"/>
    <property type="match status" value="1"/>
</dbReference>
<keyword evidence="2" id="KW-0812">Transmembrane</keyword>
<evidence type="ECO:0000313" key="4">
    <source>
        <dbReference type="Proteomes" id="UP000177088"/>
    </source>
</evidence>
<dbReference type="EMBL" id="MGEA01000021">
    <property type="protein sequence ID" value="OGL74500.1"/>
    <property type="molecule type" value="Genomic_DNA"/>
</dbReference>
<keyword evidence="2" id="KW-1133">Transmembrane helix</keyword>
<comment type="caution">
    <text evidence="3">The sequence shown here is derived from an EMBL/GenBank/DDBJ whole genome shotgun (WGS) entry which is preliminary data.</text>
</comment>
<sequence length="302" mass="32256">MRRLITYLRADPIWWLSLGISFFLGSLFILAIQEQDTTKAVPASEPEMTFTSFGSTAQTRESAAAAPTDAGQTQTPATPAPARPDCDIMPQFNGQDLSLEVVRVFAQTTVIMSARGFGNGILVRPDVVLTAAHVVPEPNEAVTAFCLGKVRPAKVLYRDYQTDVAVLAVAGCGGETIEIVNRQPPVDEVLLISYFEPEKKSKRGNLEMNQSLDLVSAIPGATMNPDLMEEATVRLYRTFRQADGPLPLAVSGAAQPGMSGSALADGCGRVLGVLRISDRPHNRTFVAPGSTLLAALKAAGLE</sequence>
<evidence type="ECO:0000256" key="2">
    <source>
        <dbReference type="SAM" id="Phobius"/>
    </source>
</evidence>
<dbReference type="AlphaFoldDB" id="A0A1F7U8A7"/>
<feature type="region of interest" description="Disordered" evidence="1">
    <location>
        <begin position="61"/>
        <end position="84"/>
    </location>
</feature>
<protein>
    <recommendedName>
        <fullName evidence="5">Serine protease</fullName>
    </recommendedName>
</protein>
<evidence type="ECO:0000256" key="1">
    <source>
        <dbReference type="SAM" id="MobiDB-lite"/>
    </source>
</evidence>
<dbReference type="SUPFAM" id="SSF50494">
    <property type="entry name" value="Trypsin-like serine proteases"/>
    <property type="match status" value="1"/>
</dbReference>
<evidence type="ECO:0000313" key="3">
    <source>
        <dbReference type="EMBL" id="OGL74500.1"/>
    </source>
</evidence>
<accession>A0A1F7U8A7</accession>
<organism evidence="3 4">
    <name type="scientific">Candidatus Uhrbacteria bacterium RIFCSPHIGHO2_02_FULL_60_10</name>
    <dbReference type="NCBI Taxonomy" id="1802392"/>
    <lineage>
        <taxon>Bacteria</taxon>
        <taxon>Candidatus Uhriibacteriota</taxon>
    </lineage>
</organism>
<gene>
    <name evidence="3" type="ORF">A3C96_03570</name>
</gene>
<dbReference type="Gene3D" id="2.40.10.120">
    <property type="match status" value="1"/>
</dbReference>
<feature type="transmembrane region" description="Helical" evidence="2">
    <location>
        <begin position="12"/>
        <end position="32"/>
    </location>
</feature>
<proteinExistence type="predicted"/>
<name>A0A1F7U8A7_9BACT</name>
<feature type="compositionally biased region" description="Low complexity" evidence="1">
    <location>
        <begin position="63"/>
        <end position="77"/>
    </location>
</feature>
<reference evidence="3 4" key="1">
    <citation type="journal article" date="2016" name="Nat. Commun.">
        <title>Thousands of microbial genomes shed light on interconnected biogeochemical processes in an aquifer system.</title>
        <authorList>
            <person name="Anantharaman K."/>
            <person name="Brown C.T."/>
            <person name="Hug L.A."/>
            <person name="Sharon I."/>
            <person name="Castelle C.J."/>
            <person name="Probst A.J."/>
            <person name="Thomas B.C."/>
            <person name="Singh A."/>
            <person name="Wilkins M.J."/>
            <person name="Karaoz U."/>
            <person name="Brodie E.L."/>
            <person name="Williams K.H."/>
            <person name="Hubbard S.S."/>
            <person name="Banfield J.F."/>
        </authorList>
    </citation>
    <scope>NUCLEOTIDE SEQUENCE [LARGE SCALE GENOMIC DNA]</scope>
</reference>
<evidence type="ECO:0008006" key="5">
    <source>
        <dbReference type="Google" id="ProtNLM"/>
    </source>
</evidence>
<keyword evidence="2" id="KW-0472">Membrane</keyword>
<dbReference type="InterPro" id="IPR009003">
    <property type="entry name" value="Peptidase_S1_PA"/>
</dbReference>